<dbReference type="Proteomes" id="UP001166286">
    <property type="component" value="Unassembled WGS sequence"/>
</dbReference>
<dbReference type="Gene3D" id="2.40.50.40">
    <property type="match status" value="1"/>
</dbReference>
<organism evidence="3 4">
    <name type="scientific">Cladonia borealis</name>
    <dbReference type="NCBI Taxonomy" id="184061"/>
    <lineage>
        <taxon>Eukaryota</taxon>
        <taxon>Fungi</taxon>
        <taxon>Dikarya</taxon>
        <taxon>Ascomycota</taxon>
        <taxon>Pezizomycotina</taxon>
        <taxon>Lecanoromycetes</taxon>
        <taxon>OSLEUM clade</taxon>
        <taxon>Lecanoromycetidae</taxon>
        <taxon>Lecanorales</taxon>
        <taxon>Lecanorineae</taxon>
        <taxon>Cladoniaceae</taxon>
        <taxon>Cladonia</taxon>
    </lineage>
</organism>
<name>A0AA39UXC4_9LECA</name>
<proteinExistence type="predicted"/>
<comment type="subunit">
    <text evidence="1">Component of the NuA4 histone acetyltransferase complex.</text>
</comment>
<gene>
    <name evidence="3" type="ORF">JMJ35_010456</name>
</gene>
<evidence type="ECO:0000256" key="2">
    <source>
        <dbReference type="SAM" id="MobiDB-lite"/>
    </source>
</evidence>
<feature type="region of interest" description="Disordered" evidence="2">
    <location>
        <begin position="55"/>
        <end position="74"/>
    </location>
</feature>
<evidence type="ECO:0000313" key="3">
    <source>
        <dbReference type="EMBL" id="KAK0507418.1"/>
    </source>
</evidence>
<feature type="compositionally biased region" description="Polar residues" evidence="2">
    <location>
        <begin position="338"/>
        <end position="352"/>
    </location>
</feature>
<reference evidence="3" key="1">
    <citation type="submission" date="2023-03" db="EMBL/GenBank/DDBJ databases">
        <title>Complete genome of Cladonia borealis.</title>
        <authorList>
            <person name="Park H."/>
        </authorList>
    </citation>
    <scope>NUCLEOTIDE SEQUENCE</scope>
    <source>
        <strain evidence="3">ANT050790</strain>
    </source>
</reference>
<accession>A0AA39UXC4</accession>
<dbReference type="SUPFAM" id="SSF54160">
    <property type="entry name" value="Chromo domain-like"/>
    <property type="match status" value="1"/>
</dbReference>
<keyword evidence="4" id="KW-1185">Reference proteome</keyword>
<evidence type="ECO:0000256" key="1">
    <source>
        <dbReference type="ARBA" id="ARBA00011353"/>
    </source>
</evidence>
<evidence type="ECO:0000313" key="4">
    <source>
        <dbReference type="Proteomes" id="UP001166286"/>
    </source>
</evidence>
<feature type="region of interest" description="Disordered" evidence="2">
    <location>
        <begin position="84"/>
        <end position="134"/>
    </location>
</feature>
<feature type="compositionally biased region" description="Polar residues" evidence="2">
    <location>
        <begin position="371"/>
        <end position="380"/>
    </location>
</feature>
<protein>
    <recommendedName>
        <fullName evidence="5">Chromo domain-containing protein</fullName>
    </recommendedName>
</protein>
<dbReference type="CDD" id="cd00024">
    <property type="entry name" value="CD_CSD"/>
    <property type="match status" value="1"/>
</dbReference>
<evidence type="ECO:0008006" key="5">
    <source>
        <dbReference type="Google" id="ProtNLM"/>
    </source>
</evidence>
<dbReference type="EMBL" id="JAFEKC020000024">
    <property type="protein sequence ID" value="KAK0507418.1"/>
    <property type="molecule type" value="Genomic_DNA"/>
</dbReference>
<dbReference type="AlphaFoldDB" id="A0AA39UXC4"/>
<feature type="region of interest" description="Disordered" evidence="2">
    <location>
        <begin position="324"/>
        <end position="395"/>
    </location>
</feature>
<sequence length="532" mass="57632">MTLIDLNSIHFYQAPPKARLADQNPSMALVSEVLDPIYNQVSELQGTEIYGGATSDGLHLGGGSGRDEEEDESLLSFEELLQEGAGEAQDSQHSGWRSGGDKSADADSDGSVKARSNGSMFEQGGRHCSPSISKTSGAGAEAGCSFLRTETEGPVSDPPFPLSTIHPSPRHDPQVCLRNIGPHYSGVGKEKGDKGAVCSADNVIPYSLRSPFMPPVLEPLLASSQSPLHEDVAGSAAGQNGLPWMWSSDLPMEAVPVTAIGAGGSRDFSKRTADTTGECGEGVHKLGKVWRTASILIDETDDVDDTLADLEFARVRSKPRPIFRRPRVQEIQQREDTTSVSPYSRVGDSQDNPFVVDDDEETTSETDSSTRATSIESQADNAHPQVSRPKEKPKTQGCVCLTATEPTNRPVDDPVFPRIALSRESVERTIHRGDPKATATGHSPHAITIAPLLPEQPQGKGVSAPGEEEWEIIKIVGKRRTRRGYEYNVRWKNTWLHWTEFGNAQELLRNFEAEGRARRGRRGGKPVGVVKG</sequence>
<dbReference type="InterPro" id="IPR016197">
    <property type="entry name" value="Chromo-like_dom_sf"/>
</dbReference>
<comment type="caution">
    <text evidence="3">The sequence shown here is derived from an EMBL/GenBank/DDBJ whole genome shotgun (WGS) entry which is preliminary data.</text>
</comment>